<protein>
    <recommendedName>
        <fullName evidence="2">BAH domain-containing protein</fullName>
    </recommendedName>
</protein>
<dbReference type="InterPro" id="IPR055198">
    <property type="entry name" value="NSD_PHD"/>
</dbReference>
<dbReference type="PANTHER" id="PTHR46364">
    <property type="entry name" value="OS08G0421900 PROTEIN"/>
    <property type="match status" value="1"/>
</dbReference>
<feature type="compositionally biased region" description="Acidic residues" evidence="1">
    <location>
        <begin position="25"/>
        <end position="35"/>
    </location>
</feature>
<dbReference type="Pfam" id="PF22908">
    <property type="entry name" value="PHD_NSD"/>
    <property type="match status" value="1"/>
</dbReference>
<dbReference type="HOGENOM" id="CLU_030738_0_0_1"/>
<dbReference type="InParanoid" id="A0A0C2TGR7"/>
<dbReference type="GO" id="GO:0003682">
    <property type="term" value="F:chromatin binding"/>
    <property type="evidence" value="ECO:0007669"/>
    <property type="project" value="InterPro"/>
</dbReference>
<dbReference type="EMBL" id="KN818238">
    <property type="protein sequence ID" value="KIL66099.1"/>
    <property type="molecule type" value="Genomic_DNA"/>
</dbReference>
<accession>A0A0C2TGR7</accession>
<dbReference type="InterPro" id="IPR043151">
    <property type="entry name" value="BAH_sf"/>
</dbReference>
<dbReference type="Proteomes" id="UP000054549">
    <property type="component" value="Unassembled WGS sequence"/>
</dbReference>
<sequence length="387" mass="44429">MPRRKFRLTMPKRRAPPKSRAYPAELDEGVPTEEEWGTMSPFSSFSVDDEGKDTFKRNDVALLLPSFVTPEMAKDFEEHDFWVARIRDIRSRRNTDEDSESRDVWVRVQWYYSAEDLAKITKSFDATTCGKYERIFCDHYDYVHVDSFSGATSMTRIKDHEISQPYIGRAQFYCRYTYDFRERILEPRQKHTACPICSIPYSPDDSNPEQLMHFCPRPSCRKFYHEECLQKHQLGNSSASLQRIMTWPNTDDALSIVGLWSTLHMPMERPRKRRTKDGYGTVPLPDPASEESCNITMDFLDSLPNQLVKVAEQPIVRGAAFIKGGVSGNVAPVTQARQMIYDVLQGSSVPESWQETIDVSSAIVTLRMGSKKRNVGNVFCPNCQSAI</sequence>
<organism evidence="3 4">
    <name type="scientific">Amanita muscaria (strain Koide BX008)</name>
    <dbReference type="NCBI Taxonomy" id="946122"/>
    <lineage>
        <taxon>Eukaryota</taxon>
        <taxon>Fungi</taxon>
        <taxon>Dikarya</taxon>
        <taxon>Basidiomycota</taxon>
        <taxon>Agaricomycotina</taxon>
        <taxon>Agaricomycetes</taxon>
        <taxon>Agaricomycetidae</taxon>
        <taxon>Agaricales</taxon>
        <taxon>Pluteineae</taxon>
        <taxon>Amanitaceae</taxon>
        <taxon>Amanita</taxon>
    </lineage>
</organism>
<dbReference type="InterPro" id="IPR001025">
    <property type="entry name" value="BAH_dom"/>
</dbReference>
<dbReference type="AlphaFoldDB" id="A0A0C2TGR7"/>
<name>A0A0C2TGR7_AMAMK</name>
<reference evidence="3 4" key="1">
    <citation type="submission" date="2014-04" db="EMBL/GenBank/DDBJ databases">
        <title>Evolutionary Origins and Diversification of the Mycorrhizal Mutualists.</title>
        <authorList>
            <consortium name="DOE Joint Genome Institute"/>
            <consortium name="Mycorrhizal Genomics Consortium"/>
            <person name="Kohler A."/>
            <person name="Kuo A."/>
            <person name="Nagy L.G."/>
            <person name="Floudas D."/>
            <person name="Copeland A."/>
            <person name="Barry K.W."/>
            <person name="Cichocki N."/>
            <person name="Veneault-Fourrey C."/>
            <person name="LaButti K."/>
            <person name="Lindquist E.A."/>
            <person name="Lipzen A."/>
            <person name="Lundell T."/>
            <person name="Morin E."/>
            <person name="Murat C."/>
            <person name="Riley R."/>
            <person name="Ohm R."/>
            <person name="Sun H."/>
            <person name="Tunlid A."/>
            <person name="Henrissat B."/>
            <person name="Grigoriev I.V."/>
            <person name="Hibbett D.S."/>
            <person name="Martin F."/>
        </authorList>
    </citation>
    <scope>NUCLEOTIDE SEQUENCE [LARGE SCALE GENOMIC DNA]</scope>
    <source>
        <strain evidence="3 4">Koide BX008</strain>
    </source>
</reference>
<proteinExistence type="predicted"/>
<evidence type="ECO:0000313" key="4">
    <source>
        <dbReference type="Proteomes" id="UP000054549"/>
    </source>
</evidence>
<gene>
    <name evidence="3" type="ORF">M378DRAFT_23631</name>
</gene>
<evidence type="ECO:0000256" key="1">
    <source>
        <dbReference type="SAM" id="MobiDB-lite"/>
    </source>
</evidence>
<dbReference type="CDD" id="cd04370">
    <property type="entry name" value="BAH"/>
    <property type="match status" value="1"/>
</dbReference>
<evidence type="ECO:0000313" key="3">
    <source>
        <dbReference type="EMBL" id="KIL66099.1"/>
    </source>
</evidence>
<dbReference type="OrthoDB" id="10259622at2759"/>
<feature type="region of interest" description="Disordered" evidence="1">
    <location>
        <begin position="1"/>
        <end position="35"/>
    </location>
</feature>
<dbReference type="PROSITE" id="PS51038">
    <property type="entry name" value="BAH"/>
    <property type="match status" value="1"/>
</dbReference>
<feature type="compositionally biased region" description="Basic residues" evidence="1">
    <location>
        <begin position="1"/>
        <end position="17"/>
    </location>
</feature>
<feature type="domain" description="BAH" evidence="2">
    <location>
        <begin position="60"/>
        <end position="189"/>
    </location>
</feature>
<evidence type="ECO:0000259" key="2">
    <source>
        <dbReference type="PROSITE" id="PS51038"/>
    </source>
</evidence>
<dbReference type="STRING" id="946122.A0A0C2TGR7"/>
<dbReference type="Gene3D" id="2.30.30.490">
    <property type="match status" value="1"/>
</dbReference>
<keyword evidence="4" id="KW-1185">Reference proteome</keyword>